<keyword evidence="6" id="KW-0472">Membrane</keyword>
<keyword evidence="12" id="KW-1185">Reference proteome</keyword>
<evidence type="ECO:0000313" key="9">
    <source>
        <dbReference type="EMBL" id="GIG34615.1"/>
    </source>
</evidence>
<dbReference type="EMBL" id="BONN01000023">
    <property type="protein sequence ID" value="GIG34615.1"/>
    <property type="molecule type" value="Genomic_DNA"/>
</dbReference>
<dbReference type="SUPFAM" id="SSF58104">
    <property type="entry name" value="Methyl-accepting chemotaxis protein (MCP) signaling domain"/>
    <property type="match status" value="1"/>
</dbReference>
<name>A0A7Y9JYU6_9CELL</name>
<keyword evidence="1 6" id="KW-0812">Transmembrane</keyword>
<dbReference type="GO" id="GO:0007165">
    <property type="term" value="P:signal transduction"/>
    <property type="evidence" value="ECO:0007669"/>
    <property type="project" value="UniProtKB-KW"/>
</dbReference>
<dbReference type="AlphaFoldDB" id="A0A7Y9JYU6"/>
<dbReference type="PROSITE" id="PS50885">
    <property type="entry name" value="HAMP"/>
    <property type="match status" value="1"/>
</dbReference>
<evidence type="ECO:0000313" key="11">
    <source>
        <dbReference type="Proteomes" id="UP000577956"/>
    </source>
</evidence>
<evidence type="ECO:0000256" key="4">
    <source>
        <dbReference type="ARBA" id="ARBA00029447"/>
    </source>
</evidence>
<proteinExistence type="inferred from homology"/>
<evidence type="ECO:0000256" key="5">
    <source>
        <dbReference type="PROSITE-ProRule" id="PRU00284"/>
    </source>
</evidence>
<dbReference type="GO" id="GO:0016020">
    <property type="term" value="C:membrane"/>
    <property type="evidence" value="ECO:0007669"/>
    <property type="project" value="InterPro"/>
</dbReference>
<feature type="transmembrane region" description="Helical" evidence="6">
    <location>
        <begin position="21"/>
        <end position="43"/>
    </location>
</feature>
<dbReference type="Proteomes" id="UP000577956">
    <property type="component" value="Unassembled WGS sequence"/>
</dbReference>
<organism evidence="10 11">
    <name type="scientific">Cellulomonas oligotrophica</name>
    <dbReference type="NCBI Taxonomy" id="931536"/>
    <lineage>
        <taxon>Bacteria</taxon>
        <taxon>Bacillati</taxon>
        <taxon>Actinomycetota</taxon>
        <taxon>Actinomycetes</taxon>
        <taxon>Micrococcales</taxon>
        <taxon>Cellulomonadaceae</taxon>
        <taxon>Cellulomonas</taxon>
    </lineage>
</organism>
<feature type="domain" description="HAMP" evidence="8">
    <location>
        <begin position="229"/>
        <end position="281"/>
    </location>
</feature>
<evidence type="ECO:0000259" key="8">
    <source>
        <dbReference type="PROSITE" id="PS50885"/>
    </source>
</evidence>
<keyword evidence="2 6" id="KW-1133">Transmembrane helix</keyword>
<evidence type="ECO:0000256" key="3">
    <source>
        <dbReference type="ARBA" id="ARBA00023224"/>
    </source>
</evidence>
<evidence type="ECO:0000256" key="6">
    <source>
        <dbReference type="SAM" id="Phobius"/>
    </source>
</evidence>
<dbReference type="GO" id="GO:0004888">
    <property type="term" value="F:transmembrane signaling receptor activity"/>
    <property type="evidence" value="ECO:0007669"/>
    <property type="project" value="InterPro"/>
</dbReference>
<dbReference type="SMART" id="SM00304">
    <property type="entry name" value="HAMP"/>
    <property type="match status" value="1"/>
</dbReference>
<dbReference type="PRINTS" id="PR00260">
    <property type="entry name" value="CHEMTRNSDUCR"/>
</dbReference>
<dbReference type="PANTHER" id="PTHR32089">
    <property type="entry name" value="METHYL-ACCEPTING CHEMOTAXIS PROTEIN MCPB"/>
    <property type="match status" value="1"/>
</dbReference>
<evidence type="ECO:0000313" key="10">
    <source>
        <dbReference type="EMBL" id="NYD87276.1"/>
    </source>
</evidence>
<gene>
    <name evidence="10" type="ORF">BKA21_002825</name>
    <name evidence="9" type="ORF">Col01nite_37740</name>
</gene>
<evidence type="ECO:0000313" key="12">
    <source>
        <dbReference type="Proteomes" id="UP000618382"/>
    </source>
</evidence>
<dbReference type="Pfam" id="PF00672">
    <property type="entry name" value="HAMP"/>
    <property type="match status" value="1"/>
</dbReference>
<dbReference type="Pfam" id="PF00015">
    <property type="entry name" value="MCPsignal"/>
    <property type="match status" value="1"/>
</dbReference>
<accession>A0A7Y9JYU6</accession>
<dbReference type="InterPro" id="IPR004090">
    <property type="entry name" value="Chemotax_Me-accpt_rcpt"/>
</dbReference>
<reference evidence="9 12" key="2">
    <citation type="submission" date="2021-01" db="EMBL/GenBank/DDBJ databases">
        <title>Whole genome shotgun sequence of Cellulomonas oligotrophica NBRC 109435.</title>
        <authorList>
            <person name="Komaki H."/>
            <person name="Tamura T."/>
        </authorList>
    </citation>
    <scope>NUCLEOTIDE SEQUENCE [LARGE SCALE GENOMIC DNA]</scope>
    <source>
        <strain evidence="9 12">NBRC 109435</strain>
    </source>
</reference>
<sequence>MSTSTPERVPARRTVPLRVKILASAAAGVLTSVVVGGVAFTALSDVTAANAELADLQELSTAVGEVRMFNSDVTGWQVAYAWDTRIIGGPEAVADDALNRAGYIASAAALQDQLVALDAISDEMTAEEAALVDEIAGLWQDFFAVDDQVVEAYAAGELDAGDALVTGAGYEIYYGIGEGTVALQTMLQDRTAAATTAAASAAGAARLATVVAVLLGSVLALGLGWVVATRTGRAIRSLQRSIHAMEDGDLTVVPEVRSADEVGAMADALAGAQRSLRATMAGVVESAATVAAAAEELTAASGQVAAGAEETSVQAGVVASAADEVSSNVQAVAAGAEQMGAAIREIAQNATEATRVAQSATVAAEGANDTVARLGTSSAEIGNVVKLITSIAEQTNLLALNATIEAARAGELGKGFAVVAGEVKELAQETARATEDIARRVDAIQGDTQGAVHAIGEIGTIIASIHDYQLTIASAVEEQTATTNEMSRSVAEAANGSGQIAANITGVAAAAQSSTQTLTQVGDSVAELARLSVDLRERVARFTY</sequence>
<feature type="transmembrane region" description="Helical" evidence="6">
    <location>
        <begin position="207"/>
        <end position="228"/>
    </location>
</feature>
<dbReference type="PANTHER" id="PTHR32089:SF112">
    <property type="entry name" value="LYSOZYME-LIKE PROTEIN-RELATED"/>
    <property type="match status" value="1"/>
</dbReference>
<dbReference type="EMBL" id="JACCBK010000001">
    <property type="protein sequence ID" value="NYD87276.1"/>
    <property type="molecule type" value="Genomic_DNA"/>
</dbReference>
<dbReference type="SMART" id="SM00283">
    <property type="entry name" value="MA"/>
    <property type="match status" value="1"/>
</dbReference>
<dbReference type="Gene3D" id="1.10.287.950">
    <property type="entry name" value="Methyl-accepting chemotaxis protein"/>
    <property type="match status" value="1"/>
</dbReference>
<dbReference type="InterPro" id="IPR004089">
    <property type="entry name" value="MCPsignal_dom"/>
</dbReference>
<reference evidence="10 11" key="1">
    <citation type="submission" date="2020-07" db="EMBL/GenBank/DDBJ databases">
        <title>Sequencing the genomes of 1000 actinobacteria strains.</title>
        <authorList>
            <person name="Klenk H.-P."/>
        </authorList>
    </citation>
    <scope>NUCLEOTIDE SEQUENCE [LARGE SCALE GENOMIC DNA]</scope>
    <source>
        <strain evidence="10 11">DSM 24482</strain>
    </source>
</reference>
<comment type="caution">
    <text evidence="10">The sequence shown here is derived from an EMBL/GenBank/DDBJ whole genome shotgun (WGS) entry which is preliminary data.</text>
</comment>
<dbReference type="CDD" id="cd06225">
    <property type="entry name" value="HAMP"/>
    <property type="match status" value="1"/>
</dbReference>
<dbReference type="Proteomes" id="UP000618382">
    <property type="component" value="Unassembled WGS sequence"/>
</dbReference>
<evidence type="ECO:0000259" key="7">
    <source>
        <dbReference type="PROSITE" id="PS50111"/>
    </source>
</evidence>
<evidence type="ECO:0000256" key="1">
    <source>
        <dbReference type="ARBA" id="ARBA00022692"/>
    </source>
</evidence>
<comment type="similarity">
    <text evidence="4">Belongs to the methyl-accepting chemotaxis (MCP) protein family.</text>
</comment>
<dbReference type="InterPro" id="IPR003660">
    <property type="entry name" value="HAMP_dom"/>
</dbReference>
<protein>
    <submittedName>
        <fullName evidence="10">Methyl-accepting chemotaxis protein</fullName>
    </submittedName>
</protein>
<dbReference type="PROSITE" id="PS50111">
    <property type="entry name" value="CHEMOTAXIS_TRANSDUC_2"/>
    <property type="match status" value="1"/>
</dbReference>
<keyword evidence="3 5" id="KW-0807">Transducer</keyword>
<dbReference type="GO" id="GO:0006935">
    <property type="term" value="P:chemotaxis"/>
    <property type="evidence" value="ECO:0007669"/>
    <property type="project" value="InterPro"/>
</dbReference>
<feature type="domain" description="Methyl-accepting transducer" evidence="7">
    <location>
        <begin position="286"/>
        <end position="529"/>
    </location>
</feature>
<evidence type="ECO:0000256" key="2">
    <source>
        <dbReference type="ARBA" id="ARBA00022989"/>
    </source>
</evidence>
<dbReference type="RefSeq" id="WP_140460667.1">
    <property type="nucleotide sequence ID" value="NZ_BAABFI010000020.1"/>
</dbReference>